<dbReference type="PANTHER" id="PTHR39963:SF1">
    <property type="entry name" value="MNMC-LIKE METHYLTRANSFERASE DOMAIN-CONTAINING PROTEIN"/>
    <property type="match status" value="1"/>
</dbReference>
<keyword evidence="4" id="KW-1185">Reference proteome</keyword>
<dbReference type="PANTHER" id="PTHR39963">
    <property type="entry name" value="SLL0983 PROTEIN"/>
    <property type="match status" value="1"/>
</dbReference>
<dbReference type="InterPro" id="IPR047785">
    <property type="entry name" value="tRNA_MNMC2"/>
</dbReference>
<dbReference type="InterPro" id="IPR008471">
    <property type="entry name" value="MnmC-like_methylTransf"/>
</dbReference>
<organism evidence="3 4">
    <name type="scientific">Algoriphagus oliviformis</name>
    <dbReference type="NCBI Taxonomy" id="2811231"/>
    <lineage>
        <taxon>Bacteria</taxon>
        <taxon>Pseudomonadati</taxon>
        <taxon>Bacteroidota</taxon>
        <taxon>Cytophagia</taxon>
        <taxon>Cytophagales</taxon>
        <taxon>Cyclobacteriaceae</taxon>
        <taxon>Algoriphagus</taxon>
    </lineage>
</organism>
<evidence type="ECO:0000256" key="1">
    <source>
        <dbReference type="SAM" id="MobiDB-lite"/>
    </source>
</evidence>
<name>A0ABS3C7Y0_9BACT</name>
<proteinExistence type="predicted"/>
<sequence>MSEKIKIITTEDGSHSLYNEELQETYHSFHGAYRESIHVFMLYGLDSWLARNPRRYPIRIFEVGFGTGLNAWLTLVWAEQNNIPVLYHTIEPFPVQSEIYKQLNYIEHDHGIWHFHKYFEALHQAPWNEGGPVSEYFNFKKDQVTLQDAQLYPADVVFFDAFAPSKQPELWSKESLQKVTEMMRPGGLFTTYCAKGQLKRDLKELGLEVESLPGPPGKKEMTRGWMPVGSPSTSPGTDQQ</sequence>
<gene>
    <name evidence="3" type="primary">mnmD</name>
    <name evidence="3" type="ORF">J0A68_19795</name>
</gene>
<reference evidence="3 4" key="1">
    <citation type="submission" date="2021-03" db="EMBL/GenBank/DDBJ databases">
        <title>novel species isolated from a fishpond in China.</title>
        <authorList>
            <person name="Lu H."/>
            <person name="Cai Z."/>
        </authorList>
    </citation>
    <scope>NUCLEOTIDE SEQUENCE [LARGE SCALE GENOMIC DNA]</scope>
    <source>
        <strain evidence="3 4">H41</strain>
    </source>
</reference>
<dbReference type="RefSeq" id="WP_206579986.1">
    <property type="nucleotide sequence ID" value="NZ_JAFKCT010000011.1"/>
</dbReference>
<evidence type="ECO:0000313" key="3">
    <source>
        <dbReference type="EMBL" id="MBN7813208.1"/>
    </source>
</evidence>
<comment type="caution">
    <text evidence="3">The sequence shown here is derived from an EMBL/GenBank/DDBJ whole genome shotgun (WGS) entry which is preliminary data.</text>
</comment>
<dbReference type="SUPFAM" id="SSF53335">
    <property type="entry name" value="S-adenosyl-L-methionine-dependent methyltransferases"/>
    <property type="match status" value="1"/>
</dbReference>
<dbReference type="Proteomes" id="UP000664317">
    <property type="component" value="Unassembled WGS sequence"/>
</dbReference>
<protein>
    <submittedName>
        <fullName evidence="3">tRNA (5-methylaminomethyl-2-thiouridine)(34)-methyltransferase MnmD</fullName>
    </submittedName>
</protein>
<evidence type="ECO:0000313" key="4">
    <source>
        <dbReference type="Proteomes" id="UP000664317"/>
    </source>
</evidence>
<feature type="domain" description="MnmC-like methyltransferase" evidence="2">
    <location>
        <begin position="152"/>
        <end position="226"/>
    </location>
</feature>
<dbReference type="NCBIfam" id="NF033855">
    <property type="entry name" value="tRNA_MNMC2"/>
    <property type="match status" value="1"/>
</dbReference>
<dbReference type="Gene3D" id="3.40.50.150">
    <property type="entry name" value="Vaccinia Virus protein VP39"/>
    <property type="match status" value="1"/>
</dbReference>
<feature type="compositionally biased region" description="Polar residues" evidence="1">
    <location>
        <begin position="230"/>
        <end position="240"/>
    </location>
</feature>
<dbReference type="EMBL" id="JAFKCT010000011">
    <property type="protein sequence ID" value="MBN7813208.1"/>
    <property type="molecule type" value="Genomic_DNA"/>
</dbReference>
<dbReference type="InterPro" id="IPR029063">
    <property type="entry name" value="SAM-dependent_MTases_sf"/>
</dbReference>
<accession>A0ABS3C7Y0</accession>
<evidence type="ECO:0000259" key="2">
    <source>
        <dbReference type="Pfam" id="PF05430"/>
    </source>
</evidence>
<feature type="region of interest" description="Disordered" evidence="1">
    <location>
        <begin position="209"/>
        <end position="240"/>
    </location>
</feature>
<dbReference type="Pfam" id="PF05430">
    <property type="entry name" value="Methyltransf_30"/>
    <property type="match status" value="1"/>
</dbReference>